<dbReference type="SUPFAM" id="SSF63829">
    <property type="entry name" value="Calcium-dependent phosphotriesterase"/>
    <property type="match status" value="1"/>
</dbReference>
<accession>A0A0N1HTH7</accession>
<sequence length="328" mass="34007">MLFKSLCLAVLTALAAATYPIELVYQYPNTEYQNIENVAVRSNGQLLLTLVTGARLVQLNPANPIPEDIVTVVGPQSIIGIAEVEHDVFVVSAGNFSFGPQVIGGVAGVPGTGAVYSIDLNETPAKVDLITEIPESGALNGVAKLPGCDSVLIADSGLGAVWKVNYKTGDYKTALSAPEFAPVPEFFQLGINGIRIPEKGVLLWTNSAQATYGVVYIDEYGSAAGGVQVVATAPNGTNFDDFAVKEGAAYIATSPNAVYKVPYDGSVQLIAGGGDDMTLAGPTSAAFSKDGCTLYVTTGGAGGPMPISGQVFAIDVCAYGKKEKRWTA</sequence>
<dbReference type="PANTHER" id="PTHR42060:SF1">
    <property type="entry name" value="NHL REPEAT-CONTAINING PROTEIN"/>
    <property type="match status" value="1"/>
</dbReference>
<protein>
    <recommendedName>
        <fullName evidence="4">SMP-30/Gluconolactonase/LRE-like region domain-containing protein</fullName>
    </recommendedName>
</protein>
<evidence type="ECO:0008006" key="4">
    <source>
        <dbReference type="Google" id="ProtNLM"/>
    </source>
</evidence>
<dbReference type="AlphaFoldDB" id="A0A0N1HTH7"/>
<evidence type="ECO:0000313" key="3">
    <source>
        <dbReference type="Proteomes" id="UP000038010"/>
    </source>
</evidence>
<dbReference type="InterPro" id="IPR011042">
    <property type="entry name" value="6-blade_b-propeller_TolB-like"/>
</dbReference>
<comment type="caution">
    <text evidence="2">The sequence shown here is derived from an EMBL/GenBank/DDBJ whole genome shotgun (WGS) entry which is preliminary data.</text>
</comment>
<dbReference type="PANTHER" id="PTHR42060">
    <property type="entry name" value="NHL REPEAT-CONTAINING PROTEIN-RELATED"/>
    <property type="match status" value="1"/>
</dbReference>
<name>A0A0N1HTH7_9EURO</name>
<dbReference type="Proteomes" id="UP000038010">
    <property type="component" value="Unassembled WGS sequence"/>
</dbReference>
<dbReference type="InterPro" id="IPR052998">
    <property type="entry name" value="Hetero-Diels-Alderase-like"/>
</dbReference>
<dbReference type="STRING" id="1664694.A0A0N1HTH7"/>
<evidence type="ECO:0000313" key="2">
    <source>
        <dbReference type="EMBL" id="KPI42327.1"/>
    </source>
</evidence>
<dbReference type="RefSeq" id="XP_018002290.1">
    <property type="nucleotide sequence ID" value="XM_018150411.1"/>
</dbReference>
<organism evidence="2 3">
    <name type="scientific">Cyphellophora attinorum</name>
    <dbReference type="NCBI Taxonomy" id="1664694"/>
    <lineage>
        <taxon>Eukaryota</taxon>
        <taxon>Fungi</taxon>
        <taxon>Dikarya</taxon>
        <taxon>Ascomycota</taxon>
        <taxon>Pezizomycotina</taxon>
        <taxon>Eurotiomycetes</taxon>
        <taxon>Chaetothyriomycetidae</taxon>
        <taxon>Chaetothyriales</taxon>
        <taxon>Cyphellophoraceae</taxon>
        <taxon>Cyphellophora</taxon>
    </lineage>
</organism>
<dbReference type="EMBL" id="LFJN01000007">
    <property type="protein sequence ID" value="KPI42327.1"/>
    <property type="molecule type" value="Genomic_DNA"/>
</dbReference>
<evidence type="ECO:0000256" key="1">
    <source>
        <dbReference type="SAM" id="SignalP"/>
    </source>
</evidence>
<feature type="signal peptide" evidence="1">
    <location>
        <begin position="1"/>
        <end position="17"/>
    </location>
</feature>
<gene>
    <name evidence="2" type="ORF">AB675_9840</name>
</gene>
<dbReference type="VEuPathDB" id="FungiDB:AB675_9840"/>
<dbReference type="Gene3D" id="2.120.10.30">
    <property type="entry name" value="TolB, C-terminal domain"/>
    <property type="match status" value="1"/>
</dbReference>
<dbReference type="GeneID" id="28742291"/>
<keyword evidence="1" id="KW-0732">Signal</keyword>
<reference evidence="2 3" key="1">
    <citation type="submission" date="2015-06" db="EMBL/GenBank/DDBJ databases">
        <title>Draft genome of the ant-associated black yeast Phialophora attae CBS 131958.</title>
        <authorList>
            <person name="Moreno L.F."/>
            <person name="Stielow B.J."/>
            <person name="de Hoog S."/>
            <person name="Vicente V.A."/>
            <person name="Weiss V.A."/>
            <person name="de Vries M."/>
            <person name="Cruz L.M."/>
            <person name="Souza E.M."/>
        </authorList>
    </citation>
    <scope>NUCLEOTIDE SEQUENCE [LARGE SCALE GENOMIC DNA]</scope>
    <source>
        <strain evidence="2 3">CBS 131958</strain>
    </source>
</reference>
<dbReference type="OrthoDB" id="9977941at2759"/>
<proteinExistence type="predicted"/>
<feature type="chain" id="PRO_5005873510" description="SMP-30/Gluconolactonase/LRE-like region domain-containing protein" evidence="1">
    <location>
        <begin position="18"/>
        <end position="328"/>
    </location>
</feature>
<keyword evidence="3" id="KW-1185">Reference proteome</keyword>